<gene>
    <name evidence="1" type="ORF">H206_06158</name>
</gene>
<reference evidence="1 2" key="1">
    <citation type="submission" date="2017-01" db="EMBL/GenBank/DDBJ databases">
        <title>The cable genome- insights into the physiology and evolution of filamentous bacteria capable of sulfide oxidation via long distance electron transfer.</title>
        <authorList>
            <person name="Schreiber L."/>
            <person name="Bjerg J.T."/>
            <person name="Boggild A."/>
            <person name="Van De Vossenberg J."/>
            <person name="Meysman F."/>
            <person name="Nielsen L.P."/>
            <person name="Schramm A."/>
            <person name="Kjeldsen K.U."/>
        </authorList>
    </citation>
    <scope>NUCLEOTIDE SEQUENCE [LARGE SCALE GENOMIC DNA]</scope>
    <source>
        <strain evidence="1">MCF</strain>
    </source>
</reference>
<keyword evidence="2" id="KW-1185">Reference proteome</keyword>
<dbReference type="EMBL" id="MTKO01000030">
    <property type="protein sequence ID" value="RWX47631.1"/>
    <property type="molecule type" value="Genomic_DNA"/>
</dbReference>
<comment type="caution">
    <text evidence="1">The sequence shown here is derived from an EMBL/GenBank/DDBJ whole genome shotgun (WGS) entry which is preliminary data.</text>
</comment>
<organism evidence="1 2">
    <name type="scientific">Candidatus Electrothrix aarhusensis</name>
    <dbReference type="NCBI Taxonomy" id="1859131"/>
    <lineage>
        <taxon>Bacteria</taxon>
        <taxon>Pseudomonadati</taxon>
        <taxon>Thermodesulfobacteriota</taxon>
        <taxon>Desulfobulbia</taxon>
        <taxon>Desulfobulbales</taxon>
        <taxon>Desulfobulbaceae</taxon>
        <taxon>Candidatus Electrothrix</taxon>
    </lineage>
</organism>
<evidence type="ECO:0000313" key="2">
    <source>
        <dbReference type="Proteomes" id="UP000287853"/>
    </source>
</evidence>
<name>A0A3S3QL94_9BACT</name>
<dbReference type="AlphaFoldDB" id="A0A3S3QL94"/>
<accession>A0A3S3QL94</accession>
<sequence>MRCLKSLRTENTKRDVDENETAKKRRRKICLGC</sequence>
<dbReference type="Proteomes" id="UP000287853">
    <property type="component" value="Unassembled WGS sequence"/>
</dbReference>
<proteinExistence type="predicted"/>
<protein>
    <submittedName>
        <fullName evidence="1">Uncharacterized protein</fullName>
    </submittedName>
</protein>
<evidence type="ECO:0000313" key="1">
    <source>
        <dbReference type="EMBL" id="RWX47631.1"/>
    </source>
</evidence>